<protein>
    <submittedName>
        <fullName evidence="2">Uncharacterized protein</fullName>
    </submittedName>
</protein>
<organism evidence="2 3">
    <name type="scientific">Liparis tanakae</name>
    <name type="common">Tanaka's snailfish</name>
    <dbReference type="NCBI Taxonomy" id="230148"/>
    <lineage>
        <taxon>Eukaryota</taxon>
        <taxon>Metazoa</taxon>
        <taxon>Chordata</taxon>
        <taxon>Craniata</taxon>
        <taxon>Vertebrata</taxon>
        <taxon>Euteleostomi</taxon>
        <taxon>Actinopterygii</taxon>
        <taxon>Neopterygii</taxon>
        <taxon>Teleostei</taxon>
        <taxon>Neoteleostei</taxon>
        <taxon>Acanthomorphata</taxon>
        <taxon>Eupercaria</taxon>
        <taxon>Perciformes</taxon>
        <taxon>Cottioidei</taxon>
        <taxon>Cottales</taxon>
        <taxon>Liparidae</taxon>
        <taxon>Liparis</taxon>
    </lineage>
</organism>
<sequence length="240" mass="26263">MSATDSGTKGAGQREQGRNSERKAKFRRPKQSDDTVDDRSPSRRHIFLHASTASIQLLFGEGERPFAGKLREVEVGILPLQVLVQDGKLPVPPREALTERKNGFVSGTHHKPLGVLLDVFVRGNGNGHRLLVAVVVVGLDIVSDFQSVRLLSWNRQHGQRQLLLPRTDEVHHLLMGGTFHAHPVPGGGERAGGRRNSRAAAGEDGARQSPTSGRPPYAACLDVYLYRSVDRMKPVAQPQS</sequence>
<reference evidence="2 3" key="1">
    <citation type="submission" date="2019-03" db="EMBL/GenBank/DDBJ databases">
        <title>First draft genome of Liparis tanakae, snailfish: a comprehensive survey of snailfish specific genes.</title>
        <authorList>
            <person name="Kim W."/>
            <person name="Song I."/>
            <person name="Jeong J.-H."/>
            <person name="Kim D."/>
            <person name="Kim S."/>
            <person name="Ryu S."/>
            <person name="Song J.Y."/>
            <person name="Lee S.K."/>
        </authorList>
    </citation>
    <scope>NUCLEOTIDE SEQUENCE [LARGE SCALE GENOMIC DNA]</scope>
    <source>
        <tissue evidence="2">Muscle</tissue>
    </source>
</reference>
<gene>
    <name evidence="2" type="ORF">EYF80_047150</name>
</gene>
<evidence type="ECO:0000313" key="2">
    <source>
        <dbReference type="EMBL" id="TNN42653.1"/>
    </source>
</evidence>
<evidence type="ECO:0000256" key="1">
    <source>
        <dbReference type="SAM" id="MobiDB-lite"/>
    </source>
</evidence>
<dbReference type="EMBL" id="SRLO01001021">
    <property type="protein sequence ID" value="TNN42653.1"/>
    <property type="molecule type" value="Genomic_DNA"/>
</dbReference>
<dbReference type="Proteomes" id="UP000314294">
    <property type="component" value="Unassembled WGS sequence"/>
</dbReference>
<feature type="compositionally biased region" description="Basic and acidic residues" evidence="1">
    <location>
        <begin position="30"/>
        <end position="41"/>
    </location>
</feature>
<comment type="caution">
    <text evidence="2">The sequence shown here is derived from an EMBL/GenBank/DDBJ whole genome shotgun (WGS) entry which is preliminary data.</text>
</comment>
<accession>A0A4Z2FPE4</accession>
<name>A0A4Z2FPE4_9TELE</name>
<feature type="region of interest" description="Disordered" evidence="1">
    <location>
        <begin position="1"/>
        <end position="43"/>
    </location>
</feature>
<evidence type="ECO:0000313" key="3">
    <source>
        <dbReference type="Proteomes" id="UP000314294"/>
    </source>
</evidence>
<proteinExistence type="predicted"/>
<feature type="region of interest" description="Disordered" evidence="1">
    <location>
        <begin position="178"/>
        <end position="216"/>
    </location>
</feature>
<keyword evidence="3" id="KW-1185">Reference proteome</keyword>
<dbReference type="AlphaFoldDB" id="A0A4Z2FPE4"/>